<comment type="similarity">
    <text evidence="11">Belongs to the ABC transporter superfamily. UvrA family.</text>
</comment>
<dbReference type="GO" id="GO:0005737">
    <property type="term" value="C:cytoplasm"/>
    <property type="evidence" value="ECO:0007669"/>
    <property type="project" value="UniProtKB-SubCell"/>
</dbReference>
<dbReference type="EMBL" id="DYWI01000109">
    <property type="protein sequence ID" value="HJF65609.1"/>
    <property type="molecule type" value="Genomic_DNA"/>
</dbReference>
<dbReference type="InterPro" id="IPR027417">
    <property type="entry name" value="P-loop_NTPase"/>
</dbReference>
<evidence type="ECO:0000256" key="11">
    <source>
        <dbReference type="ARBA" id="ARBA00038000"/>
    </source>
</evidence>
<dbReference type="GO" id="GO:0005524">
    <property type="term" value="F:ATP binding"/>
    <property type="evidence" value="ECO:0007669"/>
    <property type="project" value="UniProtKB-KW"/>
</dbReference>
<comment type="subcellular location">
    <subcellularLocation>
        <location evidence="1">Cytoplasm</location>
    </subcellularLocation>
</comment>
<keyword evidence="3" id="KW-0677">Repeat</keyword>
<feature type="non-terminal residue" evidence="14">
    <location>
        <position position="1"/>
    </location>
</feature>
<evidence type="ECO:0000256" key="3">
    <source>
        <dbReference type="ARBA" id="ARBA00022737"/>
    </source>
</evidence>
<dbReference type="PANTHER" id="PTHR43152:SF3">
    <property type="entry name" value="UVRABC SYSTEM PROTEIN A"/>
    <property type="match status" value="1"/>
</dbReference>
<dbReference type="GO" id="GO:0004518">
    <property type="term" value="F:nuclease activity"/>
    <property type="evidence" value="ECO:0007669"/>
    <property type="project" value="UniProtKB-KW"/>
</dbReference>
<evidence type="ECO:0000256" key="7">
    <source>
        <dbReference type="ARBA" id="ARBA00022840"/>
    </source>
</evidence>
<keyword evidence="7" id="KW-0067">ATP-binding</keyword>
<evidence type="ECO:0000313" key="14">
    <source>
        <dbReference type="EMBL" id="HJF65609.1"/>
    </source>
</evidence>
<keyword evidence="5" id="KW-0227">DNA damage</keyword>
<dbReference type="Gene3D" id="1.20.1580.10">
    <property type="entry name" value="ABC transporter ATPase like domain"/>
    <property type="match status" value="1"/>
</dbReference>
<name>A0A9D3A0P2_9ACTN</name>
<evidence type="ECO:0000313" key="15">
    <source>
        <dbReference type="Proteomes" id="UP000786989"/>
    </source>
</evidence>
<dbReference type="GO" id="GO:0006281">
    <property type="term" value="P:DNA repair"/>
    <property type="evidence" value="ECO:0007669"/>
    <property type="project" value="UniProtKB-KW"/>
</dbReference>
<evidence type="ECO:0000256" key="8">
    <source>
        <dbReference type="ARBA" id="ARBA00022881"/>
    </source>
</evidence>
<keyword evidence="8" id="KW-0267">Excision nuclease</keyword>
<evidence type="ECO:0000256" key="13">
    <source>
        <dbReference type="ARBA" id="ARBA00042156"/>
    </source>
</evidence>
<evidence type="ECO:0000256" key="1">
    <source>
        <dbReference type="ARBA" id="ARBA00004496"/>
    </source>
</evidence>
<evidence type="ECO:0000256" key="12">
    <source>
        <dbReference type="ARBA" id="ARBA00039316"/>
    </source>
</evidence>
<dbReference type="Gene3D" id="3.40.50.300">
    <property type="entry name" value="P-loop containing nucleotide triphosphate hydrolases"/>
    <property type="match status" value="1"/>
</dbReference>
<reference evidence="14" key="2">
    <citation type="submission" date="2021-09" db="EMBL/GenBank/DDBJ databases">
        <authorList>
            <person name="Gilroy R."/>
        </authorList>
    </citation>
    <scope>NUCLEOTIDE SEQUENCE</scope>
    <source>
        <strain evidence="14">ChiGjej6B6-11269</strain>
    </source>
</reference>
<sequence length="149" mass="16229">VDEALDFFQNIPGLARKLQTLHDVGLGYIRLGQPATTLSGGEAQRVKLASELQRRQTGRTFYILDEPTTGLHMEDVRQLLDVLQRLVDKGNTVLVIEHNLDVIKCADRIIDLGPEGGSKGGTIVACGTPEQVAQVEASHTGRFLKDILG</sequence>
<evidence type="ECO:0000256" key="5">
    <source>
        <dbReference type="ARBA" id="ARBA00022763"/>
    </source>
</evidence>
<organism evidence="14 15">
    <name type="scientific">Slackia equolifaciens</name>
    <dbReference type="NCBI Taxonomy" id="498718"/>
    <lineage>
        <taxon>Bacteria</taxon>
        <taxon>Bacillati</taxon>
        <taxon>Actinomycetota</taxon>
        <taxon>Coriobacteriia</taxon>
        <taxon>Eggerthellales</taxon>
        <taxon>Eggerthellaceae</taxon>
        <taxon>Slackia</taxon>
    </lineage>
</organism>
<evidence type="ECO:0000256" key="2">
    <source>
        <dbReference type="ARBA" id="ARBA00022490"/>
    </source>
</evidence>
<dbReference type="GO" id="GO:0003677">
    <property type="term" value="F:DNA binding"/>
    <property type="evidence" value="ECO:0007669"/>
    <property type="project" value="UniProtKB-KW"/>
</dbReference>
<protein>
    <recommendedName>
        <fullName evidence="12">UvrABC system protein A</fullName>
    </recommendedName>
    <alternativeName>
        <fullName evidence="13">Excinuclease ABC subunit A</fullName>
    </alternativeName>
</protein>
<gene>
    <name evidence="14" type="ORF">K8U77_05790</name>
</gene>
<dbReference type="AlphaFoldDB" id="A0A9D3A0P2"/>
<dbReference type="SUPFAM" id="SSF52540">
    <property type="entry name" value="P-loop containing nucleoside triphosphate hydrolases"/>
    <property type="match status" value="1"/>
</dbReference>
<reference evidence="14" key="1">
    <citation type="journal article" date="2021" name="PeerJ">
        <title>Extensive microbial diversity within the chicken gut microbiome revealed by metagenomics and culture.</title>
        <authorList>
            <person name="Gilroy R."/>
            <person name="Ravi A."/>
            <person name="Getino M."/>
            <person name="Pursley I."/>
            <person name="Horton D.L."/>
            <person name="Alikhan N.F."/>
            <person name="Baker D."/>
            <person name="Gharbi K."/>
            <person name="Hall N."/>
            <person name="Watson M."/>
            <person name="Adriaenssens E.M."/>
            <person name="Foster-Nyarko E."/>
            <person name="Jarju S."/>
            <person name="Secka A."/>
            <person name="Antonio M."/>
            <person name="Oren A."/>
            <person name="Chaudhuri R.R."/>
            <person name="La Ragione R."/>
            <person name="Hildebrand F."/>
            <person name="Pallen M.J."/>
        </authorList>
    </citation>
    <scope>NUCLEOTIDE SEQUENCE</scope>
    <source>
        <strain evidence="14">ChiGjej6B6-11269</strain>
    </source>
</reference>
<proteinExistence type="inferred from homology"/>
<keyword evidence="10" id="KW-0234">DNA repair</keyword>
<evidence type="ECO:0000256" key="6">
    <source>
        <dbReference type="ARBA" id="ARBA00022769"/>
    </source>
</evidence>
<keyword evidence="9" id="KW-0238">DNA-binding</keyword>
<comment type="caution">
    <text evidence="14">The sequence shown here is derived from an EMBL/GenBank/DDBJ whole genome shotgun (WGS) entry which is preliminary data.</text>
</comment>
<dbReference type="Proteomes" id="UP000786989">
    <property type="component" value="Unassembled WGS sequence"/>
</dbReference>
<evidence type="ECO:0000256" key="9">
    <source>
        <dbReference type="ARBA" id="ARBA00023125"/>
    </source>
</evidence>
<dbReference type="PANTHER" id="PTHR43152">
    <property type="entry name" value="UVRABC SYSTEM PROTEIN A"/>
    <property type="match status" value="1"/>
</dbReference>
<keyword evidence="4" id="KW-0547">Nucleotide-binding</keyword>
<evidence type="ECO:0000256" key="4">
    <source>
        <dbReference type="ARBA" id="ARBA00022741"/>
    </source>
</evidence>
<keyword evidence="6" id="KW-0228">DNA excision</keyword>
<keyword evidence="2" id="KW-0963">Cytoplasm</keyword>
<accession>A0A9D3A0P2</accession>
<evidence type="ECO:0000256" key="10">
    <source>
        <dbReference type="ARBA" id="ARBA00023204"/>
    </source>
</evidence>